<dbReference type="Proteomes" id="UP000471409">
    <property type="component" value="Unassembled WGS sequence"/>
</dbReference>
<accession>A0A6P0DTL9</accession>
<dbReference type="AlphaFoldDB" id="A0A6P0DTL9"/>
<evidence type="ECO:0000313" key="1">
    <source>
        <dbReference type="EMBL" id="NEK54656.1"/>
    </source>
</evidence>
<organism evidence="1 2">
    <name type="scientific">Rhizobium leguminosarum</name>
    <dbReference type="NCBI Taxonomy" id="384"/>
    <lineage>
        <taxon>Bacteria</taxon>
        <taxon>Pseudomonadati</taxon>
        <taxon>Pseudomonadota</taxon>
        <taxon>Alphaproteobacteria</taxon>
        <taxon>Hyphomicrobiales</taxon>
        <taxon>Rhizobiaceae</taxon>
        <taxon>Rhizobium/Agrobacterium group</taxon>
        <taxon>Rhizobium</taxon>
    </lineage>
</organism>
<evidence type="ECO:0000313" key="2">
    <source>
        <dbReference type="Proteomes" id="UP000471409"/>
    </source>
</evidence>
<sequence length="53" mass="5748">MARTPEAISEDEIVQQMEHAPPFDIAATRAAIWQDALIPGARSAGQNTVENKT</sequence>
<reference evidence="1 2" key="1">
    <citation type="submission" date="2020-01" db="EMBL/GenBank/DDBJ databases">
        <title>Rhizobium genotypes associated with high levels of biological nitrogen fixation by grain legumes in a temperate-maritime cropping system.</title>
        <authorList>
            <person name="Maluk M."/>
            <person name="Francesc Ferrando Molina F."/>
            <person name="Lopez Del Egido L."/>
            <person name="Lafos M."/>
            <person name="Langarica-Fuentes A."/>
            <person name="Gebre Yohannes G."/>
            <person name="Young M.W."/>
            <person name="Martin P."/>
            <person name="Gantlett R."/>
            <person name="Kenicer G."/>
            <person name="Hawes C."/>
            <person name="Begg G.S."/>
            <person name="Quilliam R.S."/>
            <person name="Squire G.R."/>
            <person name="Poole P.S."/>
            <person name="Young P.W."/>
            <person name="Iannetta P.M."/>
            <person name="James E.K."/>
        </authorList>
    </citation>
    <scope>NUCLEOTIDE SEQUENCE [LARGE SCALE GENOMIC DNA]</scope>
    <source>
        <strain evidence="1 2">JHI944</strain>
    </source>
</reference>
<gene>
    <name evidence="1" type="ORF">GUK36_35495</name>
</gene>
<proteinExistence type="predicted"/>
<protein>
    <submittedName>
        <fullName evidence="1">Uncharacterized protein</fullName>
    </submittedName>
</protein>
<name>A0A6P0DTL9_RHILE</name>
<comment type="caution">
    <text evidence="1">The sequence shown here is derived from an EMBL/GenBank/DDBJ whole genome shotgun (WGS) entry which is preliminary data.</text>
</comment>
<dbReference type="RefSeq" id="WP_164000466.1">
    <property type="nucleotide sequence ID" value="NZ_WXXP01000034.1"/>
</dbReference>
<dbReference type="EMBL" id="WXXP01000034">
    <property type="protein sequence ID" value="NEK54656.1"/>
    <property type="molecule type" value="Genomic_DNA"/>
</dbReference>